<dbReference type="GO" id="GO:0003700">
    <property type="term" value="F:DNA-binding transcription factor activity"/>
    <property type="evidence" value="ECO:0007669"/>
    <property type="project" value="InterPro"/>
</dbReference>
<dbReference type="InterPro" id="IPR051815">
    <property type="entry name" value="Molybdate_resp_trans_reg"/>
</dbReference>
<dbReference type="InterPro" id="IPR036388">
    <property type="entry name" value="WH-like_DNA-bd_sf"/>
</dbReference>
<feature type="domain" description="HTH lysR-type" evidence="1">
    <location>
        <begin position="47"/>
        <end position="109"/>
    </location>
</feature>
<accession>A0A4S1CME1</accession>
<evidence type="ECO:0000259" key="1">
    <source>
        <dbReference type="Pfam" id="PF00126"/>
    </source>
</evidence>
<dbReference type="InterPro" id="IPR000847">
    <property type="entry name" value="LysR_HTH_N"/>
</dbReference>
<evidence type="ECO:0000313" key="2">
    <source>
        <dbReference type="EMBL" id="TGU74783.1"/>
    </source>
</evidence>
<dbReference type="Pfam" id="PF00126">
    <property type="entry name" value="HTH_1"/>
    <property type="match status" value="1"/>
</dbReference>
<organism evidence="2 3">
    <name type="scientific">Geomonas terrae</name>
    <dbReference type="NCBI Taxonomy" id="2562681"/>
    <lineage>
        <taxon>Bacteria</taxon>
        <taxon>Pseudomonadati</taxon>
        <taxon>Thermodesulfobacteriota</taxon>
        <taxon>Desulfuromonadia</taxon>
        <taxon>Geobacterales</taxon>
        <taxon>Geobacteraceae</taxon>
        <taxon>Geomonas</taxon>
    </lineage>
</organism>
<dbReference type="PANTHER" id="PTHR30432">
    <property type="entry name" value="TRANSCRIPTIONAL REGULATOR MODE"/>
    <property type="match status" value="1"/>
</dbReference>
<dbReference type="RefSeq" id="WP_135869105.1">
    <property type="nucleotide sequence ID" value="NZ_SRSC01000001.1"/>
</dbReference>
<sequence length="137" mass="14774">MTDHSRDDSCGKDGARESRTGAARSRLCVRSKIWIELDGEPVLGQGRLELLRLVGKSGSINAAAKEMGIPYRKAWTYIDSMEKRLGFPLVLRSKGGSGGGASTLTPEAESLLQKFEALQKGFEELVNGKFAGLGFAL</sequence>
<keyword evidence="3" id="KW-1185">Reference proteome</keyword>
<protein>
    <submittedName>
        <fullName evidence="2">LysR family transcriptional regulator</fullName>
    </submittedName>
</protein>
<evidence type="ECO:0000313" key="3">
    <source>
        <dbReference type="Proteomes" id="UP000306416"/>
    </source>
</evidence>
<reference evidence="2 3" key="1">
    <citation type="submission" date="2019-04" db="EMBL/GenBank/DDBJ databases">
        <title>Geobacter oryzae sp. nov., ferric-reducing bacteria isolated from paddy soil.</title>
        <authorList>
            <person name="Xu Z."/>
            <person name="Masuda Y."/>
            <person name="Itoh H."/>
            <person name="Senoo K."/>
        </authorList>
    </citation>
    <scope>NUCLEOTIDE SEQUENCE [LARGE SCALE GENOMIC DNA]</scope>
    <source>
        <strain evidence="2 3">Red111</strain>
    </source>
</reference>
<dbReference type="InterPro" id="IPR036390">
    <property type="entry name" value="WH_DNA-bd_sf"/>
</dbReference>
<dbReference type="Proteomes" id="UP000306416">
    <property type="component" value="Unassembled WGS sequence"/>
</dbReference>
<dbReference type="PANTHER" id="PTHR30432:SF1">
    <property type="entry name" value="DNA-BINDING TRANSCRIPTIONAL DUAL REGULATOR MODE"/>
    <property type="match status" value="1"/>
</dbReference>
<gene>
    <name evidence="2" type="ORF">E4633_04800</name>
</gene>
<proteinExistence type="predicted"/>
<dbReference type="AlphaFoldDB" id="A0A4S1CME1"/>
<name>A0A4S1CME1_9BACT</name>
<dbReference type="Gene3D" id="1.10.10.10">
    <property type="entry name" value="Winged helix-like DNA-binding domain superfamily/Winged helix DNA-binding domain"/>
    <property type="match status" value="1"/>
</dbReference>
<dbReference type="EMBL" id="SRSC01000001">
    <property type="protein sequence ID" value="TGU74783.1"/>
    <property type="molecule type" value="Genomic_DNA"/>
</dbReference>
<dbReference type="SUPFAM" id="SSF46785">
    <property type="entry name" value="Winged helix' DNA-binding domain"/>
    <property type="match status" value="1"/>
</dbReference>
<comment type="caution">
    <text evidence="2">The sequence shown here is derived from an EMBL/GenBank/DDBJ whole genome shotgun (WGS) entry which is preliminary data.</text>
</comment>